<keyword evidence="6" id="KW-1185">Reference proteome</keyword>
<name>A0AAP0FTX5_9ASPA</name>
<evidence type="ECO:0000313" key="6">
    <source>
        <dbReference type="Proteomes" id="UP001418222"/>
    </source>
</evidence>
<protein>
    <submittedName>
        <fullName evidence="5">CMP-sialic acid transporter 4</fullName>
    </submittedName>
</protein>
<evidence type="ECO:0000256" key="1">
    <source>
        <dbReference type="ARBA" id="ARBA00004141"/>
    </source>
</evidence>
<dbReference type="GO" id="GO:0015165">
    <property type="term" value="F:pyrimidine nucleotide-sugar transmembrane transporter activity"/>
    <property type="evidence" value="ECO:0007669"/>
    <property type="project" value="InterPro"/>
</dbReference>
<sequence length="69" mass="8103">MFTLIAIFDKAFDVVISKCFFHGYSFITVCMILNHARTGIDIYVALKYANNIVMVSKHICKRDRFLFYK</sequence>
<evidence type="ECO:0000256" key="4">
    <source>
        <dbReference type="ARBA" id="ARBA00023136"/>
    </source>
</evidence>
<organism evidence="5 6">
    <name type="scientific">Platanthera zijinensis</name>
    <dbReference type="NCBI Taxonomy" id="2320716"/>
    <lineage>
        <taxon>Eukaryota</taxon>
        <taxon>Viridiplantae</taxon>
        <taxon>Streptophyta</taxon>
        <taxon>Embryophyta</taxon>
        <taxon>Tracheophyta</taxon>
        <taxon>Spermatophyta</taxon>
        <taxon>Magnoliopsida</taxon>
        <taxon>Liliopsida</taxon>
        <taxon>Asparagales</taxon>
        <taxon>Orchidaceae</taxon>
        <taxon>Orchidoideae</taxon>
        <taxon>Orchideae</taxon>
        <taxon>Orchidinae</taxon>
        <taxon>Platanthera</taxon>
    </lineage>
</organism>
<reference evidence="5 6" key="1">
    <citation type="journal article" date="2022" name="Nat. Plants">
        <title>Genomes of leafy and leafless Platanthera orchids illuminate the evolution of mycoheterotrophy.</title>
        <authorList>
            <person name="Li M.H."/>
            <person name="Liu K.W."/>
            <person name="Li Z."/>
            <person name="Lu H.C."/>
            <person name="Ye Q.L."/>
            <person name="Zhang D."/>
            <person name="Wang J.Y."/>
            <person name="Li Y.F."/>
            <person name="Zhong Z.M."/>
            <person name="Liu X."/>
            <person name="Yu X."/>
            <person name="Liu D.K."/>
            <person name="Tu X.D."/>
            <person name="Liu B."/>
            <person name="Hao Y."/>
            <person name="Liao X.Y."/>
            <person name="Jiang Y.T."/>
            <person name="Sun W.H."/>
            <person name="Chen J."/>
            <person name="Chen Y.Q."/>
            <person name="Ai Y."/>
            <person name="Zhai J.W."/>
            <person name="Wu S.S."/>
            <person name="Zhou Z."/>
            <person name="Hsiao Y.Y."/>
            <person name="Wu W.L."/>
            <person name="Chen Y.Y."/>
            <person name="Lin Y.F."/>
            <person name="Hsu J.L."/>
            <person name="Li C.Y."/>
            <person name="Wang Z.W."/>
            <person name="Zhao X."/>
            <person name="Zhong W.Y."/>
            <person name="Ma X.K."/>
            <person name="Ma L."/>
            <person name="Huang J."/>
            <person name="Chen G.Z."/>
            <person name="Huang M.Z."/>
            <person name="Huang L."/>
            <person name="Peng D.H."/>
            <person name="Luo Y.B."/>
            <person name="Zou S.Q."/>
            <person name="Chen S.P."/>
            <person name="Lan S."/>
            <person name="Tsai W.C."/>
            <person name="Van de Peer Y."/>
            <person name="Liu Z.J."/>
        </authorList>
    </citation>
    <scope>NUCLEOTIDE SEQUENCE [LARGE SCALE GENOMIC DNA]</scope>
    <source>
        <strain evidence="5">Lor287</strain>
    </source>
</reference>
<dbReference type="Pfam" id="PF04142">
    <property type="entry name" value="Nuc_sug_transp"/>
    <property type="match status" value="1"/>
</dbReference>
<keyword evidence="3" id="KW-1133">Transmembrane helix</keyword>
<evidence type="ECO:0000256" key="2">
    <source>
        <dbReference type="ARBA" id="ARBA00022692"/>
    </source>
</evidence>
<dbReference type="Proteomes" id="UP001418222">
    <property type="component" value="Unassembled WGS sequence"/>
</dbReference>
<evidence type="ECO:0000256" key="3">
    <source>
        <dbReference type="ARBA" id="ARBA00022989"/>
    </source>
</evidence>
<keyword evidence="2" id="KW-0812">Transmembrane</keyword>
<comment type="caution">
    <text evidence="5">The sequence shown here is derived from an EMBL/GenBank/DDBJ whole genome shotgun (WGS) entry which is preliminary data.</text>
</comment>
<dbReference type="EMBL" id="JBBWWQ010000021">
    <property type="protein sequence ID" value="KAK8913865.1"/>
    <property type="molecule type" value="Genomic_DNA"/>
</dbReference>
<keyword evidence="4" id="KW-0472">Membrane</keyword>
<comment type="subcellular location">
    <subcellularLocation>
        <location evidence="1">Membrane</location>
        <topology evidence="1">Multi-pass membrane protein</topology>
    </subcellularLocation>
</comment>
<accession>A0AAP0FTX5</accession>
<proteinExistence type="predicted"/>
<dbReference type="GO" id="GO:0000139">
    <property type="term" value="C:Golgi membrane"/>
    <property type="evidence" value="ECO:0007669"/>
    <property type="project" value="InterPro"/>
</dbReference>
<evidence type="ECO:0000313" key="5">
    <source>
        <dbReference type="EMBL" id="KAK8913865.1"/>
    </source>
</evidence>
<gene>
    <name evidence="5" type="ORF">KSP39_PZI024151</name>
</gene>
<dbReference type="AlphaFoldDB" id="A0AAP0FTX5"/>
<dbReference type="InterPro" id="IPR007271">
    <property type="entry name" value="Nuc_sug_transpt"/>
</dbReference>